<feature type="signal peptide" evidence="2">
    <location>
        <begin position="1"/>
        <end position="25"/>
    </location>
</feature>
<protein>
    <recommendedName>
        <fullName evidence="5">Cellulose-binding GDSL lipase/acylhydrolase</fullName>
    </recommendedName>
</protein>
<keyword evidence="1" id="KW-0378">Hydrolase</keyword>
<feature type="chain" id="PRO_5040950984" description="Cellulose-binding GDSL lipase/acylhydrolase" evidence="2">
    <location>
        <begin position="26"/>
        <end position="324"/>
    </location>
</feature>
<dbReference type="EMBL" id="BRPE01000004">
    <property type="protein sequence ID" value="GLA83288.1"/>
    <property type="molecule type" value="Genomic_DNA"/>
</dbReference>
<name>A0A9W6AL23_ASPTU</name>
<proteinExistence type="predicted"/>
<dbReference type="InterPro" id="IPR051058">
    <property type="entry name" value="GDSL_Est/Lipase"/>
</dbReference>
<dbReference type="PANTHER" id="PTHR45648">
    <property type="entry name" value="GDSL LIPASE/ACYLHYDROLASE FAMILY PROTEIN (AFU_ORTHOLOGUE AFUA_4G14700)"/>
    <property type="match status" value="1"/>
</dbReference>
<evidence type="ECO:0000313" key="3">
    <source>
        <dbReference type="EMBL" id="GLA83288.1"/>
    </source>
</evidence>
<dbReference type="InterPro" id="IPR001087">
    <property type="entry name" value="GDSL"/>
</dbReference>
<comment type="caution">
    <text evidence="3">The sequence shown here is derived from an EMBL/GenBank/DDBJ whole genome shotgun (WGS) entry which is preliminary data.</text>
</comment>
<dbReference type="SUPFAM" id="SSF52266">
    <property type="entry name" value="SGNH hydrolase"/>
    <property type="match status" value="1"/>
</dbReference>
<dbReference type="Gene3D" id="3.40.50.1110">
    <property type="entry name" value="SGNH hydrolase"/>
    <property type="match status" value="1"/>
</dbReference>
<dbReference type="InterPro" id="IPR036514">
    <property type="entry name" value="SGNH_hydro_sf"/>
</dbReference>
<dbReference type="AlphaFoldDB" id="A0A9W6AL23"/>
<dbReference type="Proteomes" id="UP001144157">
    <property type="component" value="Unassembled WGS sequence"/>
</dbReference>
<dbReference type="GO" id="GO:0016788">
    <property type="term" value="F:hydrolase activity, acting on ester bonds"/>
    <property type="evidence" value="ECO:0007669"/>
    <property type="project" value="InterPro"/>
</dbReference>
<evidence type="ECO:0000256" key="1">
    <source>
        <dbReference type="ARBA" id="ARBA00022801"/>
    </source>
</evidence>
<accession>A0A9W6AL23</accession>
<gene>
    <name evidence="3" type="ORF">AtubIFM56815_007480</name>
</gene>
<keyword evidence="2" id="KW-0732">Signal</keyword>
<dbReference type="PANTHER" id="PTHR45648:SF22">
    <property type="entry name" value="GDSL LIPASE_ACYLHYDROLASE FAMILY PROTEIN (AFU_ORTHOLOGUE AFUA_4G14700)"/>
    <property type="match status" value="1"/>
</dbReference>
<dbReference type="CDD" id="cd01846">
    <property type="entry name" value="fatty_acyltransferase_like"/>
    <property type="match status" value="1"/>
</dbReference>
<evidence type="ECO:0000313" key="4">
    <source>
        <dbReference type="Proteomes" id="UP001144157"/>
    </source>
</evidence>
<dbReference type="Pfam" id="PF00657">
    <property type="entry name" value="Lipase_GDSL"/>
    <property type="match status" value="1"/>
</dbReference>
<organism evidence="3 4">
    <name type="scientific">Aspergillus tubingensis</name>
    <dbReference type="NCBI Taxonomy" id="5068"/>
    <lineage>
        <taxon>Eukaryota</taxon>
        <taxon>Fungi</taxon>
        <taxon>Dikarya</taxon>
        <taxon>Ascomycota</taxon>
        <taxon>Pezizomycotina</taxon>
        <taxon>Eurotiomycetes</taxon>
        <taxon>Eurotiomycetidae</taxon>
        <taxon>Eurotiales</taxon>
        <taxon>Aspergillaceae</taxon>
        <taxon>Aspergillus</taxon>
        <taxon>Aspergillus subgen. Circumdati</taxon>
    </lineage>
</organism>
<evidence type="ECO:0000256" key="2">
    <source>
        <dbReference type="SAM" id="SignalP"/>
    </source>
</evidence>
<evidence type="ECO:0008006" key="5">
    <source>
        <dbReference type="Google" id="ProtNLM"/>
    </source>
</evidence>
<sequence>MKLPPSWLLASGITFTMSGIPTATARPWTQVPRPRAENTTTNPTYFFTFGDSYSQTGFSASGTQPSASNPMGNPDLGIGTTTNGPNWIGYLTTTENASLVLNYNFAAGGATIDNALVPAYPGDLASQFRLFEDVYAEKPETAPWDAKDAVFGVWIGINEGFGVKANGYRGISIGNAFYSTDAATYTPKLISRLESLVEEVYKNGGRKFLFLNVPPTSRSPLFLDQGEEVVKQHAEYLAVFNENLEGMVEKFNKEKGDVTTVLYDSWSFMTKILDDPTAYGFPNATCIDDDGTSCIWWNNYHPGMKYHLLQAEDMKGVMGGLGGW</sequence>
<reference evidence="3" key="1">
    <citation type="submission" date="2022-07" db="EMBL/GenBank/DDBJ databases">
        <title>Taxonomy of Aspergillus series Nigri: significant species reduction supported by multi-species coalescent approaches.</title>
        <authorList>
            <person name="Bian C."/>
            <person name="Kusuya Y."/>
            <person name="Sklenar F."/>
            <person name="D'hooge E."/>
            <person name="Yaguchi T."/>
            <person name="Takahashi H."/>
            <person name="Hubka V."/>
        </authorList>
    </citation>
    <scope>NUCLEOTIDE SEQUENCE</scope>
    <source>
        <strain evidence="3">IFM 56815</strain>
    </source>
</reference>